<sequence>MVGPVGKTPRNKLTARQRQLCLEVPRRERRVRREEAKAEINEEKTQKKTRVPVKKKTAKETAAEGKKAAAKANKGAAKAKQTVAKETEDTSPVLSTSEGEEVESVFTNMVTVVERTAGAATPTRIPDAGAGTGAVRPVSLASRGGTPNQVVVSNPRKRRRGILQDDSDDDESSSSDEERNPNLMAEGAEECTMLNLDEDPDQQEEPEDDDDSSDGCDVAGDWDGDWDVGRLTDEDSDSIPEELLDSIWSRVAKNKGAMSAMRNSGWGYGTLYWRYPTQED</sequence>
<comment type="caution">
    <text evidence="2">The sequence shown here is derived from an EMBL/GenBank/DDBJ whole genome shotgun (WGS) entry which is preliminary data.</text>
</comment>
<organism evidence="2 3">
    <name type="scientific">Phytophthora cactorum</name>
    <dbReference type="NCBI Taxonomy" id="29920"/>
    <lineage>
        <taxon>Eukaryota</taxon>
        <taxon>Sar</taxon>
        <taxon>Stramenopiles</taxon>
        <taxon>Oomycota</taxon>
        <taxon>Peronosporomycetes</taxon>
        <taxon>Peronosporales</taxon>
        <taxon>Peronosporaceae</taxon>
        <taxon>Phytophthora</taxon>
    </lineage>
</organism>
<feature type="compositionally biased region" description="Acidic residues" evidence="1">
    <location>
        <begin position="196"/>
        <end position="226"/>
    </location>
</feature>
<dbReference type="EMBL" id="RCMV01001048">
    <property type="protein sequence ID" value="KAG3210728.1"/>
    <property type="molecule type" value="Genomic_DNA"/>
</dbReference>
<dbReference type="AlphaFoldDB" id="A0A8T1HFD7"/>
<feature type="compositionally biased region" description="Basic and acidic residues" evidence="1">
    <location>
        <begin position="31"/>
        <end position="46"/>
    </location>
</feature>
<feature type="region of interest" description="Disordered" evidence="1">
    <location>
        <begin position="117"/>
        <end position="238"/>
    </location>
</feature>
<dbReference type="Proteomes" id="UP000760860">
    <property type="component" value="Unassembled WGS sequence"/>
</dbReference>
<feature type="region of interest" description="Disordered" evidence="1">
    <location>
        <begin position="27"/>
        <end position="101"/>
    </location>
</feature>
<protein>
    <submittedName>
        <fullName evidence="2">Uncharacterized protein</fullName>
    </submittedName>
</protein>
<reference evidence="2" key="1">
    <citation type="submission" date="2018-05" db="EMBL/GenBank/DDBJ databases">
        <title>Effector identification in a new, highly contiguous assembly of the strawberry crown rot pathogen Phytophthora cactorum.</title>
        <authorList>
            <person name="Armitage A.D."/>
            <person name="Nellist C.F."/>
            <person name="Bates H."/>
            <person name="Vickerstaff R.J."/>
            <person name="Harrison R.J."/>
        </authorList>
    </citation>
    <scope>NUCLEOTIDE SEQUENCE</scope>
    <source>
        <strain evidence="2">P421</strain>
    </source>
</reference>
<dbReference type="VEuPathDB" id="FungiDB:PC110_g13365"/>
<evidence type="ECO:0000256" key="1">
    <source>
        <dbReference type="SAM" id="MobiDB-lite"/>
    </source>
</evidence>
<proteinExistence type="predicted"/>
<name>A0A8T1HFD7_9STRA</name>
<feature type="compositionally biased region" description="Acidic residues" evidence="1">
    <location>
        <begin position="165"/>
        <end position="175"/>
    </location>
</feature>
<feature type="compositionally biased region" description="Basic residues" evidence="1">
    <location>
        <begin position="47"/>
        <end position="57"/>
    </location>
</feature>
<evidence type="ECO:0000313" key="2">
    <source>
        <dbReference type="EMBL" id="KAG3210728.1"/>
    </source>
</evidence>
<feature type="compositionally biased region" description="Low complexity" evidence="1">
    <location>
        <begin position="70"/>
        <end position="80"/>
    </location>
</feature>
<accession>A0A8T1HFD7</accession>
<evidence type="ECO:0000313" key="3">
    <source>
        <dbReference type="Proteomes" id="UP000760860"/>
    </source>
</evidence>
<gene>
    <name evidence="2" type="ORF">PC129_g18276</name>
</gene>
<feature type="compositionally biased region" description="Basic and acidic residues" evidence="1">
    <location>
        <begin position="58"/>
        <end position="67"/>
    </location>
</feature>